<reference evidence="1 2" key="1">
    <citation type="journal article" date="2019" name="Sci. Rep.">
        <title>Orb-weaving spider Araneus ventricosus genome elucidates the spidroin gene catalogue.</title>
        <authorList>
            <person name="Kono N."/>
            <person name="Nakamura H."/>
            <person name="Ohtoshi R."/>
            <person name="Moran D.A.P."/>
            <person name="Shinohara A."/>
            <person name="Yoshida Y."/>
            <person name="Fujiwara M."/>
            <person name="Mori M."/>
            <person name="Tomita M."/>
            <person name="Arakawa K."/>
        </authorList>
    </citation>
    <scope>NUCLEOTIDE SEQUENCE [LARGE SCALE GENOMIC DNA]</scope>
</reference>
<dbReference type="EMBL" id="BGPR01005658">
    <property type="protein sequence ID" value="GBN12212.1"/>
    <property type="molecule type" value="Genomic_DNA"/>
</dbReference>
<comment type="caution">
    <text evidence="1">The sequence shown here is derived from an EMBL/GenBank/DDBJ whole genome shotgun (WGS) entry which is preliminary data.</text>
</comment>
<gene>
    <name evidence="1" type="ORF">AVEN_242245_1</name>
</gene>
<dbReference type="Proteomes" id="UP000499080">
    <property type="component" value="Unassembled WGS sequence"/>
</dbReference>
<evidence type="ECO:0000313" key="2">
    <source>
        <dbReference type="Proteomes" id="UP000499080"/>
    </source>
</evidence>
<keyword evidence="2" id="KW-1185">Reference proteome</keyword>
<protein>
    <submittedName>
        <fullName evidence="1">Uncharacterized protein</fullName>
    </submittedName>
</protein>
<sequence>MATRLSLCATAPPRQKFSSFLKAVEHNVTLPTQQLTILVDNQASMNLQQNPKSSKFNCPQKSSKLTSSHPYMATAQDYRYIVVRAKRKKRSTASQITIRFSAITGTRTSWKAEKDSLQSQLVKPQFDSLQSLALGHLGKLERILCNHSKSNHNSILRNHWHSDILESWKGFSAITASQTTIRFSAITGTRTSWKAGKDSLQSQLIKPQFDSPQSLALVHPGKLP</sequence>
<organism evidence="1 2">
    <name type="scientific">Araneus ventricosus</name>
    <name type="common">Orbweaver spider</name>
    <name type="synonym">Epeira ventricosa</name>
    <dbReference type="NCBI Taxonomy" id="182803"/>
    <lineage>
        <taxon>Eukaryota</taxon>
        <taxon>Metazoa</taxon>
        <taxon>Ecdysozoa</taxon>
        <taxon>Arthropoda</taxon>
        <taxon>Chelicerata</taxon>
        <taxon>Arachnida</taxon>
        <taxon>Araneae</taxon>
        <taxon>Araneomorphae</taxon>
        <taxon>Entelegynae</taxon>
        <taxon>Araneoidea</taxon>
        <taxon>Araneidae</taxon>
        <taxon>Araneus</taxon>
    </lineage>
</organism>
<proteinExistence type="predicted"/>
<dbReference type="AlphaFoldDB" id="A0A4Y2LCB6"/>
<accession>A0A4Y2LCB6</accession>
<name>A0A4Y2LCB6_ARAVE</name>
<evidence type="ECO:0000313" key="1">
    <source>
        <dbReference type="EMBL" id="GBN12212.1"/>
    </source>
</evidence>